<dbReference type="InterPro" id="IPR055140">
    <property type="entry name" value="Thiolase_C_2"/>
</dbReference>
<organism evidence="2 3">
    <name type="scientific">Aspergillus novofumigatus (strain IBT 16806)</name>
    <dbReference type="NCBI Taxonomy" id="1392255"/>
    <lineage>
        <taxon>Eukaryota</taxon>
        <taxon>Fungi</taxon>
        <taxon>Dikarya</taxon>
        <taxon>Ascomycota</taxon>
        <taxon>Pezizomycotina</taxon>
        <taxon>Eurotiomycetes</taxon>
        <taxon>Eurotiomycetidae</taxon>
        <taxon>Eurotiales</taxon>
        <taxon>Aspergillaceae</taxon>
        <taxon>Aspergillus</taxon>
        <taxon>Aspergillus subgen. Fumigati</taxon>
    </lineage>
</organism>
<sequence length="64" mass="7222">MTQQAAQTAMTEAGVMPADIVVYELHDCFSTNELILLDAPSLSLPEGLRLGPSSRWKDRRTWFR</sequence>
<comment type="caution">
    <text evidence="2">The sequence shown here is derived from an EMBL/GenBank/DDBJ whole genome shotgun (WGS) entry which is preliminary data.</text>
</comment>
<dbReference type="OrthoDB" id="542135at2759"/>
<protein>
    <recommendedName>
        <fullName evidence="1">Thiolase C-terminal domain-containing protein</fullName>
    </recommendedName>
</protein>
<evidence type="ECO:0000313" key="3">
    <source>
        <dbReference type="Proteomes" id="UP000234474"/>
    </source>
</evidence>
<accession>A0A2I1CK61</accession>
<dbReference type="EMBL" id="MSZS01000001">
    <property type="protein sequence ID" value="PKX98006.1"/>
    <property type="molecule type" value="Genomic_DNA"/>
</dbReference>
<dbReference type="AlphaFoldDB" id="A0A2I1CK61"/>
<dbReference type="STRING" id="1392255.A0A2I1CK61"/>
<feature type="domain" description="Thiolase C-terminal" evidence="1">
    <location>
        <begin position="2"/>
        <end position="39"/>
    </location>
</feature>
<name>A0A2I1CK61_ASPN1</name>
<proteinExistence type="predicted"/>
<evidence type="ECO:0000259" key="1">
    <source>
        <dbReference type="Pfam" id="PF22691"/>
    </source>
</evidence>
<dbReference type="GeneID" id="36533359"/>
<dbReference type="VEuPathDB" id="FungiDB:P174DRAFT_436405"/>
<dbReference type="RefSeq" id="XP_024686601.1">
    <property type="nucleotide sequence ID" value="XM_024826034.1"/>
</dbReference>
<gene>
    <name evidence="2" type="ORF">P174DRAFT_436405</name>
</gene>
<dbReference type="Gene3D" id="3.40.47.10">
    <property type="match status" value="1"/>
</dbReference>
<evidence type="ECO:0000313" key="2">
    <source>
        <dbReference type="EMBL" id="PKX98006.1"/>
    </source>
</evidence>
<dbReference type="GO" id="GO:0016746">
    <property type="term" value="F:acyltransferase activity"/>
    <property type="evidence" value="ECO:0007669"/>
    <property type="project" value="InterPro"/>
</dbReference>
<dbReference type="InterPro" id="IPR016039">
    <property type="entry name" value="Thiolase-like"/>
</dbReference>
<reference evidence="3" key="1">
    <citation type="journal article" date="2018" name="Proc. Natl. Acad. Sci. U.S.A.">
        <title>Linking secondary metabolites to gene clusters through genome sequencing of six diverse Aspergillus species.</title>
        <authorList>
            <person name="Kaerboelling I."/>
            <person name="Vesth T.C."/>
            <person name="Frisvad J.C."/>
            <person name="Nybo J.L."/>
            <person name="Theobald S."/>
            <person name="Kuo A."/>
            <person name="Bowyer P."/>
            <person name="Matsuda Y."/>
            <person name="Mondo S."/>
            <person name="Lyhne E.K."/>
            <person name="Kogle M.E."/>
            <person name="Clum A."/>
            <person name="Lipzen A."/>
            <person name="Salamov A."/>
            <person name="Ngan C.Y."/>
            <person name="Daum C."/>
            <person name="Chiniquy J."/>
            <person name="Barry K."/>
            <person name="LaButti K."/>
            <person name="Haridas S."/>
            <person name="Simmons B.A."/>
            <person name="Magnuson J.K."/>
            <person name="Mortensen U.H."/>
            <person name="Larsen T.O."/>
            <person name="Grigoriev I.V."/>
            <person name="Baker S.E."/>
            <person name="Andersen M.R."/>
        </authorList>
    </citation>
    <scope>NUCLEOTIDE SEQUENCE [LARGE SCALE GENOMIC DNA]</scope>
    <source>
        <strain evidence="3">IBT 16806</strain>
    </source>
</reference>
<keyword evidence="3" id="KW-1185">Reference proteome</keyword>
<dbReference type="Pfam" id="PF22691">
    <property type="entry name" value="Thiolase_C_1"/>
    <property type="match status" value="1"/>
</dbReference>
<dbReference type="SUPFAM" id="SSF53901">
    <property type="entry name" value="Thiolase-like"/>
    <property type="match status" value="1"/>
</dbReference>
<dbReference type="Proteomes" id="UP000234474">
    <property type="component" value="Unassembled WGS sequence"/>
</dbReference>